<evidence type="ECO:0000259" key="3">
    <source>
        <dbReference type="PROSITE" id="PS50893"/>
    </source>
</evidence>
<keyword evidence="5" id="KW-1185">Reference proteome</keyword>
<feature type="region of interest" description="Disordered" evidence="2">
    <location>
        <begin position="1"/>
        <end position="107"/>
    </location>
</feature>
<comment type="similarity">
    <text evidence="1">Belongs to the ABC transporter superfamily.</text>
</comment>
<reference evidence="4 5" key="1">
    <citation type="submission" date="2019-06" db="EMBL/GenBank/DDBJ databases">
        <title>Draft genome sequence of Miniimonas arenae KCTC 19750T isolated from sea sand.</title>
        <authorList>
            <person name="Park S.-J."/>
        </authorList>
    </citation>
    <scope>NUCLEOTIDE SEQUENCE [LARGE SCALE GENOMIC DNA]</scope>
    <source>
        <strain evidence="4 5">KCTC 19750</strain>
    </source>
</reference>
<dbReference type="Pfam" id="PF00005">
    <property type="entry name" value="ABC_tran"/>
    <property type="match status" value="1"/>
</dbReference>
<feature type="compositionally biased region" description="Low complexity" evidence="2">
    <location>
        <begin position="51"/>
        <end position="66"/>
    </location>
</feature>
<keyword evidence="4" id="KW-0067">ATP-binding</keyword>
<dbReference type="InterPro" id="IPR027417">
    <property type="entry name" value="P-loop_NTPase"/>
</dbReference>
<dbReference type="InterPro" id="IPR003439">
    <property type="entry name" value="ABC_transporter-like_ATP-bd"/>
</dbReference>
<sequence length="373" mass="39418">MTSSPEPTQPTDESDETPVALESESRDGEPATAVPVASVAAPDGEPATAVASPDGEPAAAEPATAVVPPPARPDEGDDRARTTVLEAPPAHRHAAGHELSGGAGEDEARPAVVVEALGVRTPRHWVFRGVHAQLAPRSVAAVVGAAGSGRTSLLLTLAGRMRVTAGSVTLGERRIAAGTRGAALRGYRSRVAVALIGGHVGLDPELTLRHNVRDAADWARVDRHRALDHVEQWWERLDFSFDPHARVSELPALEQRAAHLVLATFGAPELVVIDDVTADLQVDDRRRIWEIAREVASSGPVVVAATLDELTLGADTVIRLSRDQPRHAAHPDQSDPPDGAHADQPQAAPDGGPQDPPPTRRQSIRETPEEPQP</sequence>
<evidence type="ECO:0000313" key="4">
    <source>
        <dbReference type="EMBL" id="TNU77341.1"/>
    </source>
</evidence>
<dbReference type="RefSeq" id="WP_139985438.1">
    <property type="nucleotide sequence ID" value="NZ_VENP01000001.1"/>
</dbReference>
<evidence type="ECO:0000256" key="2">
    <source>
        <dbReference type="SAM" id="MobiDB-lite"/>
    </source>
</evidence>
<dbReference type="GO" id="GO:0016887">
    <property type="term" value="F:ATP hydrolysis activity"/>
    <property type="evidence" value="ECO:0007669"/>
    <property type="project" value="InterPro"/>
</dbReference>
<dbReference type="PROSITE" id="PS50893">
    <property type="entry name" value="ABC_TRANSPORTER_2"/>
    <property type="match status" value="1"/>
</dbReference>
<evidence type="ECO:0000256" key="1">
    <source>
        <dbReference type="ARBA" id="ARBA00005417"/>
    </source>
</evidence>
<dbReference type="PANTHER" id="PTHR24220">
    <property type="entry name" value="IMPORT ATP-BINDING PROTEIN"/>
    <property type="match status" value="1"/>
</dbReference>
<protein>
    <submittedName>
        <fullName evidence="4">ATP-binding cassette domain-containing protein</fullName>
    </submittedName>
</protein>
<keyword evidence="4" id="KW-0547">Nucleotide-binding</keyword>
<evidence type="ECO:0000313" key="5">
    <source>
        <dbReference type="Proteomes" id="UP000313849"/>
    </source>
</evidence>
<dbReference type="OrthoDB" id="4927383at2"/>
<name>A0A5C5BI73_9MICO</name>
<dbReference type="EMBL" id="VENP01000001">
    <property type="protein sequence ID" value="TNU77341.1"/>
    <property type="molecule type" value="Genomic_DNA"/>
</dbReference>
<feature type="region of interest" description="Disordered" evidence="2">
    <location>
        <begin position="324"/>
        <end position="373"/>
    </location>
</feature>
<gene>
    <name evidence="4" type="ORF">FH969_00820</name>
</gene>
<dbReference type="InterPro" id="IPR015854">
    <property type="entry name" value="ABC_transpr_LolD-like"/>
</dbReference>
<dbReference type="AlphaFoldDB" id="A0A5C5BI73"/>
<dbReference type="GO" id="GO:0005524">
    <property type="term" value="F:ATP binding"/>
    <property type="evidence" value="ECO:0007669"/>
    <property type="project" value="UniProtKB-KW"/>
</dbReference>
<feature type="compositionally biased region" description="Low complexity" evidence="2">
    <location>
        <begin position="30"/>
        <end position="42"/>
    </location>
</feature>
<dbReference type="GO" id="GO:0022857">
    <property type="term" value="F:transmembrane transporter activity"/>
    <property type="evidence" value="ECO:0007669"/>
    <property type="project" value="TreeGrafter"/>
</dbReference>
<feature type="compositionally biased region" description="Basic and acidic residues" evidence="2">
    <location>
        <begin position="72"/>
        <end position="81"/>
    </location>
</feature>
<feature type="compositionally biased region" description="Basic and acidic residues" evidence="2">
    <location>
        <begin position="324"/>
        <end position="341"/>
    </location>
</feature>
<dbReference type="GO" id="GO:0005886">
    <property type="term" value="C:plasma membrane"/>
    <property type="evidence" value="ECO:0007669"/>
    <property type="project" value="TreeGrafter"/>
</dbReference>
<dbReference type="Proteomes" id="UP000313849">
    <property type="component" value="Unassembled WGS sequence"/>
</dbReference>
<dbReference type="Gene3D" id="3.40.50.300">
    <property type="entry name" value="P-loop containing nucleotide triphosphate hydrolases"/>
    <property type="match status" value="1"/>
</dbReference>
<organism evidence="4 5">
    <name type="scientific">Miniimonas arenae</name>
    <dbReference type="NCBI Taxonomy" id="676201"/>
    <lineage>
        <taxon>Bacteria</taxon>
        <taxon>Bacillati</taxon>
        <taxon>Actinomycetota</taxon>
        <taxon>Actinomycetes</taxon>
        <taxon>Micrococcales</taxon>
        <taxon>Beutenbergiaceae</taxon>
        <taxon>Miniimonas</taxon>
    </lineage>
</organism>
<feature type="domain" description="ABC transporter" evidence="3">
    <location>
        <begin position="112"/>
        <end position="347"/>
    </location>
</feature>
<accession>A0A5C5BI73</accession>
<comment type="caution">
    <text evidence="4">The sequence shown here is derived from an EMBL/GenBank/DDBJ whole genome shotgun (WGS) entry which is preliminary data.</text>
</comment>
<feature type="compositionally biased region" description="Basic and acidic residues" evidence="2">
    <location>
        <begin position="363"/>
        <end position="373"/>
    </location>
</feature>
<proteinExistence type="inferred from homology"/>
<feature type="compositionally biased region" description="Low complexity" evidence="2">
    <location>
        <begin position="342"/>
        <end position="353"/>
    </location>
</feature>
<dbReference type="SUPFAM" id="SSF52540">
    <property type="entry name" value="P-loop containing nucleoside triphosphate hydrolases"/>
    <property type="match status" value="1"/>
</dbReference>
<feature type="compositionally biased region" description="Polar residues" evidence="2">
    <location>
        <begin position="1"/>
        <end position="11"/>
    </location>
</feature>
<dbReference type="PANTHER" id="PTHR24220:SF689">
    <property type="entry name" value="LIPOPROTEIN-RELEASING SYSTEM ATP-BINDING PROTEIN LOLD"/>
    <property type="match status" value="1"/>
</dbReference>